<feature type="binding site" evidence="1">
    <location>
        <position position="71"/>
    </location>
    <ligand>
        <name>GTP</name>
        <dbReference type="ChEBI" id="CHEBI:37565"/>
    </ligand>
</feature>
<organism evidence="3 4">
    <name type="scientific">Phlebotomus papatasi</name>
    <name type="common">Sandfly</name>
    <dbReference type="NCBI Taxonomy" id="29031"/>
    <lineage>
        <taxon>Eukaryota</taxon>
        <taxon>Metazoa</taxon>
        <taxon>Ecdysozoa</taxon>
        <taxon>Arthropoda</taxon>
        <taxon>Hexapoda</taxon>
        <taxon>Insecta</taxon>
        <taxon>Pterygota</taxon>
        <taxon>Neoptera</taxon>
        <taxon>Endopterygota</taxon>
        <taxon>Diptera</taxon>
        <taxon>Nematocera</taxon>
        <taxon>Psychodoidea</taxon>
        <taxon>Psychodidae</taxon>
        <taxon>Phlebotomus</taxon>
        <taxon>Phlebotomus</taxon>
    </lineage>
</organism>
<dbReference type="GO" id="GO:0046872">
    <property type="term" value="F:metal ion binding"/>
    <property type="evidence" value="ECO:0007669"/>
    <property type="project" value="UniProtKB-KW"/>
</dbReference>
<keyword evidence="1" id="KW-0547">Nucleotide-binding</keyword>
<proteinExistence type="predicted"/>
<dbReference type="KEGG" id="ppap:129798978"/>
<keyword evidence="2" id="KW-0460">Magnesium</keyword>
<dbReference type="Gene3D" id="3.40.50.300">
    <property type="entry name" value="P-loop containing nucleotide triphosphate hydrolases"/>
    <property type="match status" value="1"/>
</dbReference>
<name>A0A1B0GMR5_PHLPP</name>
<dbReference type="SMART" id="SM00177">
    <property type="entry name" value="ARF"/>
    <property type="match status" value="1"/>
</dbReference>
<dbReference type="EMBL" id="AJVK01026430">
    <property type="status" value="NOT_ANNOTATED_CDS"/>
    <property type="molecule type" value="Genomic_DNA"/>
</dbReference>
<evidence type="ECO:0000313" key="3">
    <source>
        <dbReference type="EnsemblMetazoa" id="PPAI003259-PA"/>
    </source>
</evidence>
<feature type="binding site" evidence="1">
    <location>
        <begin position="7"/>
        <end position="14"/>
    </location>
    <ligand>
        <name>GTP</name>
        <dbReference type="ChEBI" id="CHEBI:37565"/>
    </ligand>
</feature>
<dbReference type="VEuPathDB" id="VectorBase:PPAI003259"/>
<dbReference type="OrthoDB" id="365445at2759"/>
<keyword evidence="4" id="KW-1185">Reference proteome</keyword>
<dbReference type="PANTHER" id="PTHR46688:SF1">
    <property type="entry name" value="ADP-RIBOSYLATION FACTOR-LIKE PROTEIN 16"/>
    <property type="match status" value="1"/>
</dbReference>
<reference evidence="3" key="1">
    <citation type="submission" date="2022-08" db="UniProtKB">
        <authorList>
            <consortium name="EnsemblMetazoa"/>
        </authorList>
    </citation>
    <scope>IDENTIFICATION</scope>
    <source>
        <strain evidence="3">Israel</strain>
    </source>
</reference>
<dbReference type="GeneID" id="129798978"/>
<keyword evidence="2" id="KW-0479">Metal-binding</keyword>
<dbReference type="GO" id="GO:0003924">
    <property type="term" value="F:GTPase activity"/>
    <property type="evidence" value="ECO:0007669"/>
    <property type="project" value="InterPro"/>
</dbReference>
<evidence type="ECO:0000313" key="4">
    <source>
        <dbReference type="Proteomes" id="UP000092462"/>
    </source>
</evidence>
<feature type="binding site" evidence="2">
    <location>
        <position position="14"/>
    </location>
    <ligand>
        <name>Mg(2+)</name>
        <dbReference type="ChEBI" id="CHEBI:18420"/>
    </ligand>
</feature>
<dbReference type="RefSeq" id="XP_055698508.1">
    <property type="nucleotide sequence ID" value="XM_055842533.1"/>
</dbReference>
<dbReference type="PANTHER" id="PTHR46688">
    <property type="entry name" value="ADP-RIBOSYLATION FACTOR-LIKE PROTEIN 16"/>
    <property type="match status" value="1"/>
</dbReference>
<dbReference type="GO" id="GO:0005525">
    <property type="term" value="F:GTP binding"/>
    <property type="evidence" value="ECO:0007669"/>
    <property type="project" value="UniProtKB-KW"/>
</dbReference>
<dbReference type="Pfam" id="PF00025">
    <property type="entry name" value="Arf"/>
    <property type="match status" value="1"/>
</dbReference>
<dbReference type="InterPro" id="IPR027417">
    <property type="entry name" value="P-loop_NTPase"/>
</dbReference>
<dbReference type="InterPro" id="IPR006689">
    <property type="entry name" value="Small_GTPase_ARF/SAR"/>
</dbReference>
<dbReference type="Proteomes" id="UP000092462">
    <property type="component" value="Unassembled WGS sequence"/>
</dbReference>
<keyword evidence="1" id="KW-0342">GTP-binding</keyword>
<dbReference type="SUPFAM" id="SSF52540">
    <property type="entry name" value="P-loop containing nucleoside triphosphate hydrolases"/>
    <property type="match status" value="1"/>
</dbReference>
<accession>A0A1B0GMR5</accession>
<evidence type="ECO:0000256" key="2">
    <source>
        <dbReference type="PIRSR" id="PIRSR606689-2"/>
    </source>
</evidence>
<dbReference type="PROSITE" id="PS51417">
    <property type="entry name" value="ARF"/>
    <property type="match status" value="1"/>
</dbReference>
<dbReference type="EnsemblMetazoa" id="PPAI003259-RA">
    <property type="protein sequence ID" value="PPAI003259-PA"/>
    <property type="gene ID" value="PPAI003259"/>
</dbReference>
<sequence length="191" mass="21634">MSHICIGPKGSGKTHLLHCLKEVDSINETSHSVSTVGTNIFTVKNPNVKDFESNKQKSKQMLSVQIREIGGTMAPIWRRYFEDVTHVIYVVDTSNLCQISAAGVLLYTILTEPRLQTAEMLLVLTKMDLAYRQMRNEALLMLQLTKLRKELRQRITVVETSSVTKSGLNDVLDWLFLHPKKTTQLKGPQSH</sequence>
<evidence type="ECO:0000256" key="1">
    <source>
        <dbReference type="PIRSR" id="PIRSR606689-1"/>
    </source>
</evidence>
<dbReference type="AlphaFoldDB" id="A0A1B0GMR5"/>
<feature type="binding site" evidence="2">
    <location>
        <position position="35"/>
    </location>
    <ligand>
        <name>Mg(2+)</name>
        <dbReference type="ChEBI" id="CHEBI:18420"/>
    </ligand>
</feature>
<dbReference type="VEuPathDB" id="VectorBase:PPAPM1_004785"/>
<protein>
    <submittedName>
        <fullName evidence="3">Uncharacterized protein</fullName>
    </submittedName>
</protein>